<keyword evidence="3 7" id="KW-0812">Transmembrane</keyword>
<dbReference type="InterPro" id="IPR036259">
    <property type="entry name" value="MFS_trans_sf"/>
</dbReference>
<gene>
    <name evidence="9" type="ORF">GCG54_00015141</name>
</gene>
<comment type="caution">
    <text evidence="9">The sequence shown here is derived from an EMBL/GenBank/DDBJ whole genome shotgun (WGS) entry which is preliminary data.</text>
</comment>
<dbReference type="InterPro" id="IPR020846">
    <property type="entry name" value="MFS_dom"/>
</dbReference>
<dbReference type="PROSITE" id="PS50850">
    <property type="entry name" value="MFS"/>
    <property type="match status" value="1"/>
</dbReference>
<feature type="domain" description="Major facilitator superfamily (MFS) profile" evidence="8">
    <location>
        <begin position="66"/>
        <end position="499"/>
    </location>
</feature>
<dbReference type="FunFam" id="1.20.1250.20:FF:000011">
    <property type="entry name" value="MFS multidrug transporter, putative"/>
    <property type="match status" value="1"/>
</dbReference>
<evidence type="ECO:0000256" key="4">
    <source>
        <dbReference type="ARBA" id="ARBA00022989"/>
    </source>
</evidence>
<feature type="transmembrane region" description="Helical" evidence="7">
    <location>
        <begin position="67"/>
        <end position="90"/>
    </location>
</feature>
<dbReference type="Proteomes" id="UP000613401">
    <property type="component" value="Unassembled WGS sequence"/>
</dbReference>
<feature type="transmembrane region" description="Helical" evidence="7">
    <location>
        <begin position="469"/>
        <end position="490"/>
    </location>
</feature>
<feature type="transmembrane region" description="Helical" evidence="7">
    <location>
        <begin position="219"/>
        <end position="241"/>
    </location>
</feature>
<dbReference type="PANTHER" id="PTHR23502">
    <property type="entry name" value="MAJOR FACILITATOR SUPERFAMILY"/>
    <property type="match status" value="1"/>
</dbReference>
<reference evidence="9" key="1">
    <citation type="journal article" date="2020" name="Phytopathology">
        <title>Genome sequence and comparative analysis of Colletotrichum gloeosporioides isolated from Liriodendron leaves.</title>
        <authorList>
            <person name="Fu F.F."/>
            <person name="Hao Z."/>
            <person name="Wang P."/>
            <person name="Lu Y."/>
            <person name="Xue L.J."/>
            <person name="Wei G."/>
            <person name="Tian Y."/>
            <person name="Baishi H."/>
            <person name="Xu H."/>
            <person name="Shi J."/>
            <person name="Cheng T."/>
            <person name="Wang G."/>
            <person name="Yi Y."/>
            <person name="Chen J."/>
        </authorList>
    </citation>
    <scope>NUCLEOTIDE SEQUENCE</scope>
    <source>
        <strain evidence="9">Lc1</strain>
    </source>
</reference>
<evidence type="ECO:0000259" key="8">
    <source>
        <dbReference type="PROSITE" id="PS50850"/>
    </source>
</evidence>
<dbReference type="GO" id="GO:0022857">
    <property type="term" value="F:transmembrane transporter activity"/>
    <property type="evidence" value="ECO:0007669"/>
    <property type="project" value="InterPro"/>
</dbReference>
<evidence type="ECO:0000313" key="9">
    <source>
        <dbReference type="EMBL" id="KAF3801919.1"/>
    </source>
</evidence>
<name>A0A8H4FI77_COLGL</name>
<organism evidence="9 10">
    <name type="scientific">Colletotrichum gloeosporioides</name>
    <name type="common">Anthracnose fungus</name>
    <name type="synonym">Glomerella cingulata</name>
    <dbReference type="NCBI Taxonomy" id="474922"/>
    <lineage>
        <taxon>Eukaryota</taxon>
        <taxon>Fungi</taxon>
        <taxon>Dikarya</taxon>
        <taxon>Ascomycota</taxon>
        <taxon>Pezizomycotina</taxon>
        <taxon>Sordariomycetes</taxon>
        <taxon>Hypocreomycetidae</taxon>
        <taxon>Glomerellales</taxon>
        <taxon>Glomerellaceae</taxon>
        <taxon>Colletotrichum</taxon>
        <taxon>Colletotrichum gloeosporioides species complex</taxon>
    </lineage>
</organism>
<accession>A0A8H4FI77</accession>
<reference evidence="9" key="2">
    <citation type="submission" date="2020-03" db="EMBL/GenBank/DDBJ databases">
        <authorList>
            <person name="Fu F.-F."/>
            <person name="Chen J."/>
        </authorList>
    </citation>
    <scope>NUCLEOTIDE SEQUENCE</scope>
    <source>
        <strain evidence="9">Lc1</strain>
    </source>
</reference>
<sequence length="506" mass="55689">MTSNSPHLVNHDLPAMSQTYMQSKPDISVKAEEDESSTHFVVHWSEPQDEDPENPMTWSSLVKWTHILTISVISFLVPLVSAMLAPAVPLIMTEFKTNSDTFATFVVSIFVLGFACGTLFLSPLSELYGRMLIYNVSNVVFMLATMMSGFSKNESMLLFFRFLSGFAGVATITIGSGSIADLMPKEKRGKAASIWSVGTILGPTTGPIIGGYITEVAGWRWMFWAISIVIAVVSIFMFLVLKETYPPILLERKAARLRKETGNPNFRSSLAPDYTASELFRRSIIRPPKLLLTCPMITVICTYVATLYGTLYLLYATYSFVFTEVYNFSTVADGLVFLPGGIGTLLGAYYIGTLSDRTIRRRVSEGKTPTPEDRLAFIITVPGGLTFPAGLFIYGWCVEYRVHWIVPQIGTAVTGFGSILIFTGIQTYLIDTFERYAASAVGANAVLRCLSGAFLPLSGLSMYHRLGWGWGNSLLAFLALALAPIPWILAVHGAKIRSLPINKVDL</sequence>
<evidence type="ECO:0000256" key="1">
    <source>
        <dbReference type="ARBA" id="ARBA00004141"/>
    </source>
</evidence>
<feature type="transmembrane region" description="Helical" evidence="7">
    <location>
        <begin position="335"/>
        <end position="354"/>
    </location>
</feature>
<keyword evidence="6" id="KW-0325">Glycoprotein</keyword>
<comment type="similarity">
    <text evidence="2">Belongs to the major facilitator superfamily.</text>
</comment>
<feature type="transmembrane region" description="Helical" evidence="7">
    <location>
        <begin position="156"/>
        <end position="180"/>
    </location>
</feature>
<dbReference type="CDD" id="cd17323">
    <property type="entry name" value="MFS_Tpo1_MDR_like"/>
    <property type="match status" value="1"/>
</dbReference>
<feature type="transmembrane region" description="Helical" evidence="7">
    <location>
        <begin position="102"/>
        <end position="120"/>
    </location>
</feature>
<evidence type="ECO:0000256" key="6">
    <source>
        <dbReference type="ARBA" id="ARBA00023180"/>
    </source>
</evidence>
<dbReference type="GO" id="GO:0016020">
    <property type="term" value="C:membrane"/>
    <property type="evidence" value="ECO:0007669"/>
    <property type="project" value="UniProtKB-SubCell"/>
</dbReference>
<feature type="transmembrane region" description="Helical" evidence="7">
    <location>
        <begin position="192"/>
        <end position="213"/>
    </location>
</feature>
<evidence type="ECO:0000256" key="5">
    <source>
        <dbReference type="ARBA" id="ARBA00023136"/>
    </source>
</evidence>
<feature type="transmembrane region" description="Helical" evidence="7">
    <location>
        <begin position="375"/>
        <end position="396"/>
    </location>
</feature>
<evidence type="ECO:0000313" key="10">
    <source>
        <dbReference type="Proteomes" id="UP000613401"/>
    </source>
</evidence>
<dbReference type="SUPFAM" id="SSF103473">
    <property type="entry name" value="MFS general substrate transporter"/>
    <property type="match status" value="1"/>
</dbReference>
<keyword evidence="4 7" id="KW-1133">Transmembrane helix</keyword>
<feature type="transmembrane region" description="Helical" evidence="7">
    <location>
        <begin position="132"/>
        <end position="150"/>
    </location>
</feature>
<dbReference type="AlphaFoldDB" id="A0A8H4FI77"/>
<evidence type="ECO:0000256" key="7">
    <source>
        <dbReference type="SAM" id="Phobius"/>
    </source>
</evidence>
<dbReference type="InterPro" id="IPR011701">
    <property type="entry name" value="MFS"/>
</dbReference>
<feature type="transmembrane region" description="Helical" evidence="7">
    <location>
        <begin position="290"/>
        <end position="315"/>
    </location>
</feature>
<keyword evidence="5 7" id="KW-0472">Membrane</keyword>
<dbReference type="PANTHER" id="PTHR23502:SF68">
    <property type="entry name" value="MULTIDRUG TRANSPORTER, PUTATIVE (AFU_ORTHOLOGUE AFUA_3G01120)-RELATED"/>
    <property type="match status" value="1"/>
</dbReference>
<keyword evidence="10" id="KW-1185">Reference proteome</keyword>
<evidence type="ECO:0000256" key="2">
    <source>
        <dbReference type="ARBA" id="ARBA00008335"/>
    </source>
</evidence>
<protein>
    <submittedName>
        <fullName evidence="9">Efflux pump rdc3</fullName>
    </submittedName>
</protein>
<comment type="subcellular location">
    <subcellularLocation>
        <location evidence="1">Membrane</location>
        <topology evidence="1">Multi-pass membrane protein</topology>
    </subcellularLocation>
</comment>
<proteinExistence type="inferred from homology"/>
<dbReference type="Gene3D" id="1.20.1250.20">
    <property type="entry name" value="MFS general substrate transporter like domains"/>
    <property type="match status" value="1"/>
</dbReference>
<dbReference type="GeneID" id="69022246"/>
<dbReference type="RefSeq" id="XP_045261078.1">
    <property type="nucleotide sequence ID" value="XM_045414956.1"/>
</dbReference>
<feature type="transmembrane region" description="Helical" evidence="7">
    <location>
        <begin position="436"/>
        <end position="457"/>
    </location>
</feature>
<feature type="transmembrane region" description="Helical" evidence="7">
    <location>
        <begin position="402"/>
        <end position="424"/>
    </location>
</feature>
<dbReference type="EMBL" id="WVTB01000066">
    <property type="protein sequence ID" value="KAF3801919.1"/>
    <property type="molecule type" value="Genomic_DNA"/>
</dbReference>
<dbReference type="Pfam" id="PF07690">
    <property type="entry name" value="MFS_1"/>
    <property type="match status" value="1"/>
</dbReference>
<evidence type="ECO:0000256" key="3">
    <source>
        <dbReference type="ARBA" id="ARBA00022692"/>
    </source>
</evidence>